<dbReference type="PANTHER" id="PTHR10281:SF106">
    <property type="entry name" value="IP06960P-RELATED"/>
    <property type="match status" value="1"/>
</dbReference>
<dbReference type="GO" id="GO:0005783">
    <property type="term" value="C:endoplasmic reticulum"/>
    <property type="evidence" value="ECO:0007669"/>
    <property type="project" value="TreeGrafter"/>
</dbReference>
<evidence type="ECO:0000256" key="1">
    <source>
        <dbReference type="ARBA" id="ARBA00038357"/>
    </source>
</evidence>
<proteinExistence type="inferred from homology"/>
<dbReference type="EMBL" id="JAODUO010000994">
    <property type="protein sequence ID" value="KAK2172088.1"/>
    <property type="molecule type" value="Genomic_DNA"/>
</dbReference>
<evidence type="ECO:0000313" key="4">
    <source>
        <dbReference type="Proteomes" id="UP001209878"/>
    </source>
</evidence>
<dbReference type="Gene3D" id="3.10.120.10">
    <property type="entry name" value="Cytochrome b5-like heme/steroid binding domain"/>
    <property type="match status" value="1"/>
</dbReference>
<dbReference type="InterPro" id="IPR036400">
    <property type="entry name" value="Cyt_B5-like_heme/steroid_sf"/>
</dbReference>
<dbReference type="FunFam" id="3.10.120.10:FF:000003">
    <property type="entry name" value="membrane-associated progesterone receptor component 1"/>
    <property type="match status" value="1"/>
</dbReference>
<feature type="domain" description="Cytochrome b5 heme-binding" evidence="2">
    <location>
        <begin position="6"/>
        <end position="103"/>
    </location>
</feature>
<comment type="caution">
    <text evidence="3">The sequence shown here is derived from an EMBL/GenBank/DDBJ whole genome shotgun (WGS) entry which is preliminary data.</text>
</comment>
<dbReference type="SUPFAM" id="SSF55856">
    <property type="entry name" value="Cytochrome b5-like heme/steroid binding domain"/>
    <property type="match status" value="1"/>
</dbReference>
<dbReference type="SMART" id="SM01117">
    <property type="entry name" value="Cyt-b5"/>
    <property type="match status" value="1"/>
</dbReference>
<name>A0AAD9NKN8_RIDPI</name>
<organism evidence="3 4">
    <name type="scientific">Ridgeia piscesae</name>
    <name type="common">Tubeworm</name>
    <dbReference type="NCBI Taxonomy" id="27915"/>
    <lineage>
        <taxon>Eukaryota</taxon>
        <taxon>Metazoa</taxon>
        <taxon>Spiralia</taxon>
        <taxon>Lophotrochozoa</taxon>
        <taxon>Annelida</taxon>
        <taxon>Polychaeta</taxon>
        <taxon>Sedentaria</taxon>
        <taxon>Canalipalpata</taxon>
        <taxon>Sabellida</taxon>
        <taxon>Siboglinidae</taxon>
        <taxon>Ridgeia</taxon>
    </lineage>
</organism>
<comment type="similarity">
    <text evidence="1">Belongs to the cytochrome b5 family. MAPR subfamily.</text>
</comment>
<dbReference type="InterPro" id="IPR001199">
    <property type="entry name" value="Cyt_B5-like_heme/steroid-bd"/>
</dbReference>
<dbReference type="Proteomes" id="UP001209878">
    <property type="component" value="Unassembled WGS sequence"/>
</dbReference>
<sequence length="105" mass="11692">MGKQNMTLEQLKAYDGKGTDGKIYVAVNGKIYDVTEKGQHLYGTDGACAVFAGRDASRGVATMAMEVSDKYDDLSDLTEEEREKLHEWEGKFIEKYECIGDLVKS</sequence>
<keyword evidence="4" id="KW-1185">Reference proteome</keyword>
<dbReference type="AlphaFoldDB" id="A0AAD9NKN8"/>
<evidence type="ECO:0000313" key="3">
    <source>
        <dbReference type="EMBL" id="KAK2172088.1"/>
    </source>
</evidence>
<reference evidence="3" key="1">
    <citation type="journal article" date="2023" name="Mol. Biol. Evol.">
        <title>Third-Generation Sequencing Reveals the Adaptive Role of the Epigenome in Three Deep-Sea Polychaetes.</title>
        <authorList>
            <person name="Perez M."/>
            <person name="Aroh O."/>
            <person name="Sun Y."/>
            <person name="Lan Y."/>
            <person name="Juniper S.K."/>
            <person name="Young C.R."/>
            <person name="Angers B."/>
            <person name="Qian P.Y."/>
        </authorList>
    </citation>
    <scope>NUCLEOTIDE SEQUENCE</scope>
    <source>
        <strain evidence="3">R07B-5</strain>
    </source>
</reference>
<accession>A0AAD9NKN8</accession>
<dbReference type="InterPro" id="IPR050577">
    <property type="entry name" value="MAPR/NEUFC/NENF-like"/>
</dbReference>
<protein>
    <recommendedName>
        <fullName evidence="2">Cytochrome b5 heme-binding domain-containing protein</fullName>
    </recommendedName>
</protein>
<evidence type="ECO:0000259" key="2">
    <source>
        <dbReference type="SMART" id="SM01117"/>
    </source>
</evidence>
<dbReference type="PANTHER" id="PTHR10281">
    <property type="entry name" value="MEMBRANE-ASSOCIATED PROGESTERONE RECEPTOR COMPONENT-RELATED"/>
    <property type="match status" value="1"/>
</dbReference>
<dbReference type="Pfam" id="PF00173">
    <property type="entry name" value="Cyt-b5"/>
    <property type="match status" value="1"/>
</dbReference>
<dbReference type="GO" id="GO:0016020">
    <property type="term" value="C:membrane"/>
    <property type="evidence" value="ECO:0007669"/>
    <property type="project" value="TreeGrafter"/>
</dbReference>
<gene>
    <name evidence="3" type="ORF">NP493_994g02026</name>
</gene>